<reference evidence="2" key="2">
    <citation type="journal article" date="2015" name="Data Brief">
        <title>Shoot transcriptome of the giant reed, Arundo donax.</title>
        <authorList>
            <person name="Barrero R.A."/>
            <person name="Guerrero F.D."/>
            <person name="Moolhuijzen P."/>
            <person name="Goolsby J.A."/>
            <person name="Tidwell J."/>
            <person name="Bellgard S.E."/>
            <person name="Bellgard M.I."/>
        </authorList>
    </citation>
    <scope>NUCLEOTIDE SEQUENCE</scope>
    <source>
        <tissue evidence="2">Shoot tissue taken approximately 20 cm above the soil surface</tissue>
    </source>
</reference>
<reference evidence="2" key="1">
    <citation type="submission" date="2014-09" db="EMBL/GenBank/DDBJ databases">
        <authorList>
            <person name="Magalhaes I.L.F."/>
            <person name="Oliveira U."/>
            <person name="Santos F.R."/>
            <person name="Vidigal T.H.D.A."/>
            <person name="Brescovit A.D."/>
            <person name="Santos A.J."/>
        </authorList>
    </citation>
    <scope>NUCLEOTIDE SEQUENCE</scope>
    <source>
        <tissue evidence="2">Shoot tissue taken approximately 20 cm above the soil surface</tissue>
    </source>
</reference>
<proteinExistence type="predicted"/>
<sequence>MPGTSRDNEQLLARSVVYPEH</sequence>
<protein>
    <submittedName>
        <fullName evidence="2">Uncharacterized protein</fullName>
    </submittedName>
</protein>
<dbReference type="AlphaFoldDB" id="A0A0A9CD62"/>
<evidence type="ECO:0000313" key="2">
    <source>
        <dbReference type="EMBL" id="JAD69437.1"/>
    </source>
</evidence>
<organism evidence="2">
    <name type="scientific">Arundo donax</name>
    <name type="common">Giant reed</name>
    <name type="synonym">Donax arundinaceus</name>
    <dbReference type="NCBI Taxonomy" id="35708"/>
    <lineage>
        <taxon>Eukaryota</taxon>
        <taxon>Viridiplantae</taxon>
        <taxon>Streptophyta</taxon>
        <taxon>Embryophyta</taxon>
        <taxon>Tracheophyta</taxon>
        <taxon>Spermatophyta</taxon>
        <taxon>Magnoliopsida</taxon>
        <taxon>Liliopsida</taxon>
        <taxon>Poales</taxon>
        <taxon>Poaceae</taxon>
        <taxon>PACMAD clade</taxon>
        <taxon>Arundinoideae</taxon>
        <taxon>Arundineae</taxon>
        <taxon>Arundo</taxon>
    </lineage>
</organism>
<feature type="region of interest" description="Disordered" evidence="1">
    <location>
        <begin position="1"/>
        <end position="21"/>
    </location>
</feature>
<name>A0A0A9CD62_ARUDO</name>
<dbReference type="EMBL" id="GBRH01228458">
    <property type="protein sequence ID" value="JAD69437.1"/>
    <property type="molecule type" value="Transcribed_RNA"/>
</dbReference>
<evidence type="ECO:0000256" key="1">
    <source>
        <dbReference type="SAM" id="MobiDB-lite"/>
    </source>
</evidence>
<accession>A0A0A9CD62</accession>